<keyword evidence="1" id="KW-0812">Transmembrane</keyword>
<sequence>MGLRGKLFIFMGVIFIFFSLSIWMYSSSLLNHINEKWAERFIKKQMIFDKNRTLLPLLYEVDIAKEMAKEPAILAMALDDTNPVIREEGLKVLEAYRLKYYGHTYFAGFAKSNYYYFNDSHYRYDGTESQYILSAFNPNDRWFFDMLLEKSEYRIHVNMDEAAGGKTFVWVNVPIRHEGHIIGVVGTGLDFNRFMLESVGIEQEGVKTFFTNHEFMIQAQRSATMPTPEKREASYQSRENIETLFTHPLDRKKMRETAQYLKEHPSEIVTFWVEYEGVKKHLGMSYLEDLEWFNFTLIDEKELEVFRSFSLFPILCFLFLMVLSIVGFALNILILKPIQELQRAMGRVEQGDYAIDVSPVGSSEIRELSEHFITMIHYVRRNNEALEEKVKERTQGLRESEAKLNTILDSVEAFIYIKDTQYRYMYANKKTCELFGIGLEGLIGKEDDDFFEEESAKNIRMYDEEVIEYGRKVTREESNTDRITQQKRTYLSTKIPLRNANGMIYALCGISTDISERKKIEEVIHDLAYHDALTRLPNRRMFNEQFALILAQAKRQKNHGALMVIDLDNFKPLNDTFGHHAGDVLLMEVARRLKACVREVDFVGRFGGDEFIVVLGNLSEDKERAKEEAMQIGAKIRLHVSQPYSIALEEDGLQKTITHHCTASIGVRLFGHKKEHKEQLFVQADSAMYQAKQNGRNRIEFYEEENV</sequence>
<proteinExistence type="predicted"/>
<gene>
    <name evidence="6" type="ordered locus">Sulba_2153</name>
</gene>
<dbReference type="PANTHER" id="PTHR46663:SF2">
    <property type="entry name" value="GGDEF DOMAIN-CONTAINING PROTEIN"/>
    <property type="match status" value="1"/>
</dbReference>
<dbReference type="InterPro" id="IPR043128">
    <property type="entry name" value="Rev_trsase/Diguanyl_cyclase"/>
</dbReference>
<dbReference type="InterPro" id="IPR000700">
    <property type="entry name" value="PAS-assoc_C"/>
</dbReference>
<feature type="transmembrane region" description="Helical" evidence="1">
    <location>
        <begin position="7"/>
        <end position="26"/>
    </location>
</feature>
<evidence type="ECO:0000313" key="6">
    <source>
        <dbReference type="EMBL" id="AFL69428.1"/>
    </source>
</evidence>
<dbReference type="RefSeq" id="WP_014770293.1">
    <property type="nucleotide sequence ID" value="NC_018002.1"/>
</dbReference>
<evidence type="ECO:0000313" key="7">
    <source>
        <dbReference type="Proteomes" id="UP000006176"/>
    </source>
</evidence>
<dbReference type="NCBIfam" id="TIGR00254">
    <property type="entry name" value="GGDEF"/>
    <property type="match status" value="1"/>
</dbReference>
<dbReference type="Gene3D" id="6.10.340.10">
    <property type="match status" value="1"/>
</dbReference>
<dbReference type="SMART" id="SM00267">
    <property type="entry name" value="GGDEF"/>
    <property type="match status" value="1"/>
</dbReference>
<feature type="domain" description="HAMP" evidence="4">
    <location>
        <begin position="332"/>
        <end position="384"/>
    </location>
</feature>
<dbReference type="Pfam" id="PF08448">
    <property type="entry name" value="PAS_4"/>
    <property type="match status" value="1"/>
</dbReference>
<feature type="transmembrane region" description="Helical" evidence="1">
    <location>
        <begin position="311"/>
        <end position="335"/>
    </location>
</feature>
<dbReference type="EMBL" id="CP003333">
    <property type="protein sequence ID" value="AFL69428.1"/>
    <property type="molecule type" value="Genomic_DNA"/>
</dbReference>
<evidence type="ECO:0000259" key="5">
    <source>
        <dbReference type="PROSITE" id="PS50887"/>
    </source>
</evidence>
<organism evidence="6 7">
    <name type="scientific">Sulfurospirillum barnesii (strain ATCC 700032 / DSM 10660 / SES-3)</name>
    <dbReference type="NCBI Taxonomy" id="760154"/>
    <lineage>
        <taxon>Bacteria</taxon>
        <taxon>Pseudomonadati</taxon>
        <taxon>Campylobacterota</taxon>
        <taxon>Epsilonproteobacteria</taxon>
        <taxon>Campylobacterales</taxon>
        <taxon>Sulfurospirillaceae</taxon>
        <taxon>Sulfurospirillum</taxon>
    </lineage>
</organism>
<evidence type="ECO:0000256" key="1">
    <source>
        <dbReference type="SAM" id="Phobius"/>
    </source>
</evidence>
<dbReference type="SUPFAM" id="SSF158472">
    <property type="entry name" value="HAMP domain-like"/>
    <property type="match status" value="1"/>
</dbReference>
<dbReference type="InterPro" id="IPR052163">
    <property type="entry name" value="DGC-Regulatory_Protein"/>
</dbReference>
<evidence type="ECO:0000259" key="3">
    <source>
        <dbReference type="PROSITE" id="PS50113"/>
    </source>
</evidence>
<dbReference type="CDD" id="cd01949">
    <property type="entry name" value="GGDEF"/>
    <property type="match status" value="1"/>
</dbReference>
<dbReference type="CDD" id="cd00130">
    <property type="entry name" value="PAS"/>
    <property type="match status" value="1"/>
</dbReference>
<dbReference type="SMART" id="SM00304">
    <property type="entry name" value="HAMP"/>
    <property type="match status" value="1"/>
</dbReference>
<evidence type="ECO:0000259" key="2">
    <source>
        <dbReference type="PROSITE" id="PS50112"/>
    </source>
</evidence>
<dbReference type="eggNOG" id="COG5002">
    <property type="taxonomic scope" value="Bacteria"/>
</dbReference>
<feature type="domain" description="GGDEF" evidence="5">
    <location>
        <begin position="558"/>
        <end position="704"/>
    </location>
</feature>
<dbReference type="InterPro" id="IPR029787">
    <property type="entry name" value="Nucleotide_cyclase"/>
</dbReference>
<protein>
    <submittedName>
        <fullName evidence="6">PAS domain S-box/diguanylate cyclase (GGDEF) domain-containing protein</fullName>
    </submittedName>
</protein>
<dbReference type="InterPro" id="IPR013656">
    <property type="entry name" value="PAS_4"/>
</dbReference>
<dbReference type="STRING" id="760154.Sulba_2153"/>
<dbReference type="GO" id="GO:0007165">
    <property type="term" value="P:signal transduction"/>
    <property type="evidence" value="ECO:0007669"/>
    <property type="project" value="InterPro"/>
</dbReference>
<keyword evidence="1" id="KW-1133">Transmembrane helix</keyword>
<dbReference type="HOGENOM" id="CLU_464495_0_0_7"/>
<dbReference type="GO" id="GO:0003824">
    <property type="term" value="F:catalytic activity"/>
    <property type="evidence" value="ECO:0007669"/>
    <property type="project" value="UniProtKB-ARBA"/>
</dbReference>
<dbReference type="CDD" id="cd06225">
    <property type="entry name" value="HAMP"/>
    <property type="match status" value="1"/>
</dbReference>
<name>I3XZQ4_SULBS</name>
<dbReference type="GO" id="GO:0016020">
    <property type="term" value="C:membrane"/>
    <property type="evidence" value="ECO:0007669"/>
    <property type="project" value="InterPro"/>
</dbReference>
<dbReference type="Pfam" id="PF00990">
    <property type="entry name" value="GGDEF"/>
    <property type="match status" value="1"/>
</dbReference>
<dbReference type="SMART" id="SM00091">
    <property type="entry name" value="PAS"/>
    <property type="match status" value="1"/>
</dbReference>
<accession>I3XZQ4</accession>
<dbReference type="AlphaFoldDB" id="I3XZQ4"/>
<dbReference type="PROSITE" id="PS50112">
    <property type="entry name" value="PAS"/>
    <property type="match status" value="1"/>
</dbReference>
<dbReference type="NCBIfam" id="TIGR00229">
    <property type="entry name" value="sensory_box"/>
    <property type="match status" value="1"/>
</dbReference>
<dbReference type="InterPro" id="IPR003660">
    <property type="entry name" value="HAMP_dom"/>
</dbReference>
<keyword evidence="1" id="KW-0472">Membrane</keyword>
<evidence type="ECO:0000259" key="4">
    <source>
        <dbReference type="PROSITE" id="PS50885"/>
    </source>
</evidence>
<dbReference type="InterPro" id="IPR000160">
    <property type="entry name" value="GGDEF_dom"/>
</dbReference>
<dbReference type="Pfam" id="PF00672">
    <property type="entry name" value="HAMP"/>
    <property type="match status" value="1"/>
</dbReference>
<keyword evidence="7" id="KW-1185">Reference proteome</keyword>
<dbReference type="PROSITE" id="PS50887">
    <property type="entry name" value="GGDEF"/>
    <property type="match status" value="1"/>
</dbReference>
<dbReference type="SUPFAM" id="SSF55073">
    <property type="entry name" value="Nucleotide cyclase"/>
    <property type="match status" value="1"/>
</dbReference>
<dbReference type="PATRIC" id="fig|760154.4.peg.2152"/>
<dbReference type="Gene3D" id="3.30.70.270">
    <property type="match status" value="1"/>
</dbReference>
<feature type="domain" description="PAS" evidence="2">
    <location>
        <begin position="400"/>
        <end position="470"/>
    </location>
</feature>
<dbReference type="Proteomes" id="UP000006176">
    <property type="component" value="Chromosome"/>
</dbReference>
<dbReference type="Gene3D" id="3.30.450.20">
    <property type="entry name" value="PAS domain"/>
    <property type="match status" value="1"/>
</dbReference>
<reference evidence="6 7" key="1">
    <citation type="submission" date="2012-06" db="EMBL/GenBank/DDBJ databases">
        <title>Complete sequence of Sulfurospirillum barnesii SES-3.</title>
        <authorList>
            <consortium name="US DOE Joint Genome Institute"/>
            <person name="Lucas S."/>
            <person name="Han J."/>
            <person name="Lapidus A."/>
            <person name="Cheng J.-F."/>
            <person name="Goodwin L."/>
            <person name="Pitluck S."/>
            <person name="Peters L."/>
            <person name="Ovchinnikova G."/>
            <person name="Lu M."/>
            <person name="Detter J.C."/>
            <person name="Han C."/>
            <person name="Tapia R."/>
            <person name="Land M."/>
            <person name="Hauser L."/>
            <person name="Kyrpides N."/>
            <person name="Ivanova N."/>
            <person name="Pagani I."/>
            <person name="Stolz J."/>
            <person name="Arkin A."/>
            <person name="Dehal P."/>
            <person name="Oremland R."/>
            <person name="Saltikov C."/>
            <person name="Basu P."/>
            <person name="Hollibaugh J."/>
            <person name="Newman D."/>
            <person name="Stolyar S."/>
            <person name="Hazen T."/>
            <person name="Woyke T."/>
        </authorList>
    </citation>
    <scope>NUCLEOTIDE SEQUENCE [LARGE SCALE GENOMIC DNA]</scope>
    <source>
        <strain evidence="7">ATCC 700032 / DSM 10660 / SES-3</strain>
    </source>
</reference>
<dbReference type="InterPro" id="IPR035965">
    <property type="entry name" value="PAS-like_dom_sf"/>
</dbReference>
<dbReference type="PANTHER" id="PTHR46663">
    <property type="entry name" value="DIGUANYLATE CYCLASE DGCT-RELATED"/>
    <property type="match status" value="1"/>
</dbReference>
<dbReference type="PROSITE" id="PS50885">
    <property type="entry name" value="HAMP"/>
    <property type="match status" value="1"/>
</dbReference>
<dbReference type="PROSITE" id="PS50113">
    <property type="entry name" value="PAC"/>
    <property type="match status" value="1"/>
</dbReference>
<dbReference type="SUPFAM" id="SSF55785">
    <property type="entry name" value="PYP-like sensor domain (PAS domain)"/>
    <property type="match status" value="1"/>
</dbReference>
<dbReference type="eggNOG" id="COG2199">
    <property type="taxonomic scope" value="Bacteria"/>
</dbReference>
<feature type="domain" description="PAC" evidence="3">
    <location>
        <begin position="474"/>
        <end position="526"/>
    </location>
</feature>
<dbReference type="FunFam" id="3.30.70.270:FF:000001">
    <property type="entry name" value="Diguanylate cyclase domain protein"/>
    <property type="match status" value="1"/>
</dbReference>
<dbReference type="InterPro" id="IPR000014">
    <property type="entry name" value="PAS"/>
</dbReference>
<dbReference type="KEGG" id="sba:Sulba_2153"/>